<name>A0A848BAX2_9FIRM</name>
<reference evidence="1 2" key="1">
    <citation type="submission" date="2020-04" db="EMBL/GenBank/DDBJ databases">
        <authorList>
            <person name="Hitch T.C.A."/>
            <person name="Wylensek D."/>
            <person name="Clavel T."/>
        </authorList>
    </citation>
    <scope>NUCLEOTIDE SEQUENCE [LARGE SCALE GENOMIC DNA]</scope>
    <source>
        <strain evidence="1 2">PG-130-P53-12</strain>
    </source>
</reference>
<evidence type="ECO:0000313" key="2">
    <source>
        <dbReference type="Proteomes" id="UP000543804"/>
    </source>
</evidence>
<dbReference type="Gene3D" id="1.25.40.10">
    <property type="entry name" value="Tetratricopeptide repeat domain"/>
    <property type="match status" value="1"/>
</dbReference>
<dbReference type="Proteomes" id="UP000543804">
    <property type="component" value="Unassembled WGS sequence"/>
</dbReference>
<sequence length="228" mass="26490">MGEYTFVVDKPCPICGETTRVIKLKSRIIAEKTDEDFCVHYKGINPYYYHIWFCEHCGFAADEKHFLTPLPARNKQKIREFLSKRQLALEFTPVRGVPEAVASYKLAIYYAELIDASLAHRAGLYLHLGWVYRSAGDEAHEQEAMRHAAELYDQSIMKEHYPQGAMTDNMVIYLIGAIYYRLGEMEKATQYLSRIIGDQNLRVMDPKIYDHARDLWQEIREKKDAAEA</sequence>
<dbReference type="InterPro" id="IPR018708">
    <property type="entry name" value="DUF2225"/>
</dbReference>
<gene>
    <name evidence="1" type="ORF">HF878_01690</name>
</gene>
<proteinExistence type="predicted"/>
<protein>
    <submittedName>
        <fullName evidence="1">DUF2225 domain-containing protein</fullName>
    </submittedName>
</protein>
<dbReference type="SUPFAM" id="SSF48452">
    <property type="entry name" value="TPR-like"/>
    <property type="match status" value="1"/>
</dbReference>
<keyword evidence="2" id="KW-1185">Reference proteome</keyword>
<dbReference type="RefSeq" id="WP_019542433.1">
    <property type="nucleotide sequence ID" value="NZ_JABAFA010000002.1"/>
</dbReference>
<dbReference type="AlphaFoldDB" id="A0A848BAX2"/>
<comment type="caution">
    <text evidence="1">The sequence shown here is derived from an EMBL/GenBank/DDBJ whole genome shotgun (WGS) entry which is preliminary data.</text>
</comment>
<organism evidence="1 2">
    <name type="scientific">Selenomonas bovis</name>
    <dbReference type="NCBI Taxonomy" id="416586"/>
    <lineage>
        <taxon>Bacteria</taxon>
        <taxon>Bacillati</taxon>
        <taxon>Bacillota</taxon>
        <taxon>Negativicutes</taxon>
        <taxon>Selenomonadales</taxon>
        <taxon>Selenomonadaceae</taxon>
        <taxon>Selenomonas</taxon>
    </lineage>
</organism>
<dbReference type="Pfam" id="PF09986">
    <property type="entry name" value="DUF2225"/>
    <property type="match status" value="1"/>
</dbReference>
<evidence type="ECO:0000313" key="1">
    <source>
        <dbReference type="EMBL" id="NMD98201.1"/>
    </source>
</evidence>
<accession>A0A848BAX2</accession>
<dbReference type="InterPro" id="IPR011990">
    <property type="entry name" value="TPR-like_helical_dom_sf"/>
</dbReference>
<dbReference type="EMBL" id="JABAFA010000002">
    <property type="protein sequence ID" value="NMD98201.1"/>
    <property type="molecule type" value="Genomic_DNA"/>
</dbReference>